<evidence type="ECO:0000259" key="17">
    <source>
        <dbReference type="PROSITE" id="PS50110"/>
    </source>
</evidence>
<dbReference type="InterPro" id="IPR036641">
    <property type="entry name" value="HPT_dom_sf"/>
</dbReference>
<dbReference type="FunFam" id="1.10.287.130:FF:000002">
    <property type="entry name" value="Two-component osmosensing histidine kinase"/>
    <property type="match status" value="1"/>
</dbReference>
<dbReference type="CDD" id="cd00082">
    <property type="entry name" value="HisKA"/>
    <property type="match status" value="1"/>
</dbReference>
<reference evidence="20 21" key="1">
    <citation type="submission" date="2020-08" db="EMBL/GenBank/DDBJ databases">
        <title>Genomic Encyclopedia of Type Strains, Phase IV (KMG-IV): sequencing the most valuable type-strain genomes for metagenomic binning, comparative biology and taxonomic classification.</title>
        <authorList>
            <person name="Goeker M."/>
        </authorList>
    </citation>
    <scope>NUCLEOTIDE SEQUENCE [LARGE SCALE GENOMIC DNA]</scope>
    <source>
        <strain evidence="20 21">DSM 25895</strain>
    </source>
</reference>
<evidence type="ECO:0000256" key="14">
    <source>
        <dbReference type="PROSITE-ProRule" id="PRU00169"/>
    </source>
</evidence>
<dbReference type="RefSeq" id="WP_184485451.1">
    <property type="nucleotide sequence ID" value="NZ_JACIJE010000007.1"/>
</dbReference>
<evidence type="ECO:0000256" key="12">
    <source>
        <dbReference type="ARBA" id="ARBA00023012"/>
    </source>
</evidence>
<gene>
    <name evidence="20" type="ORF">FHS88_002685</name>
</gene>
<dbReference type="CDD" id="cd17546">
    <property type="entry name" value="REC_hyHK_CKI1_RcsC-like"/>
    <property type="match status" value="1"/>
</dbReference>
<dbReference type="Gene3D" id="3.40.50.2300">
    <property type="match status" value="1"/>
</dbReference>
<comment type="caution">
    <text evidence="20">The sequence shown here is derived from an EMBL/GenBank/DDBJ whole genome shotgun (WGS) entry which is preliminary data.</text>
</comment>
<dbReference type="EC" id="2.7.13.3" evidence="3"/>
<organism evidence="20 21">
    <name type="scientific">Neoroseomonas alkaliterrae</name>
    <dbReference type="NCBI Taxonomy" id="1452450"/>
    <lineage>
        <taxon>Bacteria</taxon>
        <taxon>Pseudomonadati</taxon>
        <taxon>Pseudomonadota</taxon>
        <taxon>Alphaproteobacteria</taxon>
        <taxon>Acetobacterales</taxon>
        <taxon>Acetobacteraceae</taxon>
        <taxon>Neoroseomonas</taxon>
    </lineage>
</organism>
<keyword evidence="12" id="KW-0902">Two-component regulatory system</keyword>
<dbReference type="Gene3D" id="1.10.287.130">
    <property type="match status" value="1"/>
</dbReference>
<dbReference type="PROSITE" id="PS50109">
    <property type="entry name" value="HIS_KIN"/>
    <property type="match status" value="1"/>
</dbReference>
<keyword evidence="11" id="KW-1133">Transmembrane helix</keyword>
<comment type="subcellular location">
    <subcellularLocation>
        <location evidence="2">Cell membrane</location>
        <topology evidence="2">Multi-pass membrane protein</topology>
    </subcellularLocation>
</comment>
<keyword evidence="5 14" id="KW-0597">Phosphoprotein</keyword>
<evidence type="ECO:0000256" key="4">
    <source>
        <dbReference type="ARBA" id="ARBA00022475"/>
    </source>
</evidence>
<dbReference type="SUPFAM" id="SSF55874">
    <property type="entry name" value="ATPase domain of HSP90 chaperone/DNA topoisomerase II/histidine kinase"/>
    <property type="match status" value="1"/>
</dbReference>
<feature type="domain" description="Response regulatory" evidence="17">
    <location>
        <begin position="419"/>
        <end position="536"/>
    </location>
</feature>
<dbReference type="CDD" id="cd16922">
    <property type="entry name" value="HATPase_EvgS-ArcB-TorS-like"/>
    <property type="match status" value="1"/>
</dbReference>
<name>A0A840XU49_9PROT</name>
<feature type="compositionally biased region" description="Low complexity" evidence="15">
    <location>
        <begin position="1"/>
        <end position="17"/>
    </location>
</feature>
<feature type="domain" description="PAC" evidence="19">
    <location>
        <begin position="99"/>
        <end position="153"/>
    </location>
</feature>
<dbReference type="InterPro" id="IPR004358">
    <property type="entry name" value="Sig_transdc_His_kin-like_C"/>
</dbReference>
<dbReference type="Pfam" id="PF02518">
    <property type="entry name" value="HATPase_c"/>
    <property type="match status" value="1"/>
</dbReference>
<dbReference type="InterPro" id="IPR008207">
    <property type="entry name" value="Sig_transdc_His_kin_Hpt_dom"/>
</dbReference>
<evidence type="ECO:0000256" key="8">
    <source>
        <dbReference type="ARBA" id="ARBA00022741"/>
    </source>
</evidence>
<dbReference type="Pfam" id="PF00512">
    <property type="entry name" value="HisKA"/>
    <property type="match status" value="1"/>
</dbReference>
<dbReference type="PROSITE" id="PS50113">
    <property type="entry name" value="PAC"/>
    <property type="match status" value="1"/>
</dbReference>
<dbReference type="Pfam" id="PF13426">
    <property type="entry name" value="PAS_9"/>
    <property type="match status" value="1"/>
</dbReference>
<dbReference type="InterPro" id="IPR011006">
    <property type="entry name" value="CheY-like_superfamily"/>
</dbReference>
<dbReference type="EMBL" id="JACIJE010000007">
    <property type="protein sequence ID" value="MBB5690550.1"/>
    <property type="molecule type" value="Genomic_DNA"/>
</dbReference>
<keyword evidence="9" id="KW-0418">Kinase</keyword>
<dbReference type="InterPro" id="IPR000700">
    <property type="entry name" value="PAS-assoc_C"/>
</dbReference>
<proteinExistence type="predicted"/>
<dbReference type="PRINTS" id="PR00344">
    <property type="entry name" value="BCTRLSENSOR"/>
</dbReference>
<dbReference type="SUPFAM" id="SSF55785">
    <property type="entry name" value="PYP-like sensor domain (PAS domain)"/>
    <property type="match status" value="1"/>
</dbReference>
<dbReference type="AlphaFoldDB" id="A0A840XU49"/>
<dbReference type="NCBIfam" id="TIGR00229">
    <property type="entry name" value="sensory_box"/>
    <property type="match status" value="1"/>
</dbReference>
<keyword evidence="4" id="KW-1003">Cell membrane</keyword>
<dbReference type="Gene3D" id="3.30.565.10">
    <property type="entry name" value="Histidine kinase-like ATPase, C-terminal domain"/>
    <property type="match status" value="1"/>
</dbReference>
<dbReference type="InterPro" id="IPR000014">
    <property type="entry name" value="PAS"/>
</dbReference>
<dbReference type="SMART" id="SM00091">
    <property type="entry name" value="PAS"/>
    <property type="match status" value="1"/>
</dbReference>
<dbReference type="Pfam" id="PF00072">
    <property type="entry name" value="Response_reg"/>
    <property type="match status" value="1"/>
</dbReference>
<dbReference type="PANTHER" id="PTHR45339">
    <property type="entry name" value="HYBRID SIGNAL TRANSDUCTION HISTIDINE KINASE J"/>
    <property type="match status" value="1"/>
</dbReference>
<dbReference type="InterPro" id="IPR001789">
    <property type="entry name" value="Sig_transdc_resp-reg_receiver"/>
</dbReference>
<evidence type="ECO:0000313" key="21">
    <source>
        <dbReference type="Proteomes" id="UP000562254"/>
    </source>
</evidence>
<dbReference type="GO" id="GO:0000155">
    <property type="term" value="F:phosphorelay sensor kinase activity"/>
    <property type="evidence" value="ECO:0007669"/>
    <property type="project" value="InterPro"/>
</dbReference>
<feature type="region of interest" description="Disordered" evidence="15">
    <location>
        <begin position="1"/>
        <end position="21"/>
    </location>
</feature>
<comment type="catalytic activity">
    <reaction evidence="1">
        <text>ATP + protein L-histidine = ADP + protein N-phospho-L-histidine.</text>
        <dbReference type="EC" id="2.7.13.3"/>
    </reaction>
</comment>
<dbReference type="SUPFAM" id="SSF47226">
    <property type="entry name" value="Histidine-containing phosphotransfer domain, HPT domain"/>
    <property type="match status" value="1"/>
</dbReference>
<protein>
    <recommendedName>
        <fullName evidence="3">histidine kinase</fullName>
        <ecNumber evidence="3">2.7.13.3</ecNumber>
    </recommendedName>
</protein>
<dbReference type="PROSITE" id="PS50112">
    <property type="entry name" value="PAS"/>
    <property type="match status" value="1"/>
</dbReference>
<feature type="domain" description="Histidine kinase" evidence="16">
    <location>
        <begin position="171"/>
        <end position="389"/>
    </location>
</feature>
<evidence type="ECO:0000259" key="18">
    <source>
        <dbReference type="PROSITE" id="PS50112"/>
    </source>
</evidence>
<dbReference type="SUPFAM" id="SSF52172">
    <property type="entry name" value="CheY-like"/>
    <property type="match status" value="1"/>
</dbReference>
<dbReference type="InterPro" id="IPR036097">
    <property type="entry name" value="HisK_dim/P_sf"/>
</dbReference>
<dbReference type="InterPro" id="IPR003594">
    <property type="entry name" value="HATPase_dom"/>
</dbReference>
<feature type="domain" description="PAS" evidence="18">
    <location>
        <begin position="25"/>
        <end position="98"/>
    </location>
</feature>
<evidence type="ECO:0000256" key="11">
    <source>
        <dbReference type="ARBA" id="ARBA00022989"/>
    </source>
</evidence>
<evidence type="ECO:0000256" key="3">
    <source>
        <dbReference type="ARBA" id="ARBA00012438"/>
    </source>
</evidence>
<dbReference type="GO" id="GO:0005524">
    <property type="term" value="F:ATP binding"/>
    <property type="evidence" value="ECO:0007669"/>
    <property type="project" value="UniProtKB-KW"/>
</dbReference>
<evidence type="ECO:0000256" key="1">
    <source>
        <dbReference type="ARBA" id="ARBA00000085"/>
    </source>
</evidence>
<evidence type="ECO:0000256" key="13">
    <source>
        <dbReference type="ARBA" id="ARBA00023136"/>
    </source>
</evidence>
<dbReference type="InterPro" id="IPR036890">
    <property type="entry name" value="HATPase_C_sf"/>
</dbReference>
<evidence type="ECO:0000256" key="5">
    <source>
        <dbReference type="ARBA" id="ARBA00022553"/>
    </source>
</evidence>
<evidence type="ECO:0000256" key="10">
    <source>
        <dbReference type="ARBA" id="ARBA00022840"/>
    </source>
</evidence>
<evidence type="ECO:0000256" key="2">
    <source>
        <dbReference type="ARBA" id="ARBA00004651"/>
    </source>
</evidence>
<dbReference type="Gene3D" id="1.20.120.160">
    <property type="entry name" value="HPT domain"/>
    <property type="match status" value="1"/>
</dbReference>
<dbReference type="GO" id="GO:0005886">
    <property type="term" value="C:plasma membrane"/>
    <property type="evidence" value="ECO:0007669"/>
    <property type="project" value="UniProtKB-SubCell"/>
</dbReference>
<dbReference type="SMART" id="SM00387">
    <property type="entry name" value="HATPase_c"/>
    <property type="match status" value="1"/>
</dbReference>
<evidence type="ECO:0000259" key="16">
    <source>
        <dbReference type="PROSITE" id="PS50109"/>
    </source>
</evidence>
<dbReference type="FunFam" id="3.30.565.10:FF:000078">
    <property type="entry name" value="Two-component sensor histidine kinase"/>
    <property type="match status" value="1"/>
</dbReference>
<dbReference type="InterPro" id="IPR035965">
    <property type="entry name" value="PAS-like_dom_sf"/>
</dbReference>
<dbReference type="InterPro" id="IPR005467">
    <property type="entry name" value="His_kinase_dom"/>
</dbReference>
<dbReference type="InterPro" id="IPR003661">
    <property type="entry name" value="HisK_dim/P_dom"/>
</dbReference>
<dbReference type="Gene3D" id="3.30.450.20">
    <property type="entry name" value="PAS domain"/>
    <property type="match status" value="1"/>
</dbReference>
<dbReference type="PANTHER" id="PTHR45339:SF1">
    <property type="entry name" value="HYBRID SIGNAL TRANSDUCTION HISTIDINE KINASE J"/>
    <property type="match status" value="1"/>
</dbReference>
<dbReference type="InterPro" id="IPR001610">
    <property type="entry name" value="PAC"/>
</dbReference>
<sequence>MSPSNPSSPTTNSANSAGLPSPAPFRDALAAAVAAAPTGVVISDPNQPDCPIVFANAAFFRITGYGPEEVIGRNCRFLQGPGTDPRHVHAIRRAIAERRAIDIEIVNHRKDGARFVNELHISPVFGPDGTLLHFLGIQHDVTARERLARAKERARRAAERASAEKSDFLAFISHEIRTPMNGVMGTVSLLLDTSLDAEQRAYAETARRCGETLLATVNEILDLSRIEAGRLVLEHIPFDLAQPVTEVLDLLGPAAAEKGLRLSASIAPTLPARVVGDPQRLRQVLLNLADNAVKFTSSGGVGIRVEPDEDASRLRFAVADTGIGIAPEVQRRLFRSFTQGAADTARRFGGSGLGLMICKRLVGLMGGRITLESTPGKGTVFTFTIPLAPVAESGRPPATLLPTPAVAEARRAGGGALGRILLAEDGEANQLVAAAILRKAGYAVDLARDGEEAVGAARTNAYDLILMDVRMPRMDGFAATAAIRAMPGAAGRVPIIAMTAAAMQGDRERCLAAGMDGHLAKPMDGARLLATVAEAMQARPRRPRAAAPAGEPHETPALLDLATLEELRSAVGPGRLPRLIEVFAEETRARLARLSGTEDLRAIEDEAHGLKSAAGTFGAAALREAAAAIEAACLAGDAARALALKAALPALAERSLAAYPVRLARGR</sequence>
<dbReference type="SUPFAM" id="SSF47384">
    <property type="entry name" value="Homodimeric domain of signal transducing histidine kinase"/>
    <property type="match status" value="1"/>
</dbReference>
<dbReference type="CDD" id="cd00130">
    <property type="entry name" value="PAS"/>
    <property type="match status" value="1"/>
</dbReference>
<dbReference type="SMART" id="SM00448">
    <property type="entry name" value="REC"/>
    <property type="match status" value="1"/>
</dbReference>
<evidence type="ECO:0000256" key="7">
    <source>
        <dbReference type="ARBA" id="ARBA00022692"/>
    </source>
</evidence>
<keyword evidence="7" id="KW-0812">Transmembrane</keyword>
<evidence type="ECO:0000256" key="6">
    <source>
        <dbReference type="ARBA" id="ARBA00022679"/>
    </source>
</evidence>
<keyword evidence="10" id="KW-0067">ATP-binding</keyword>
<accession>A0A840XU49</accession>
<dbReference type="PROSITE" id="PS50110">
    <property type="entry name" value="RESPONSE_REGULATORY"/>
    <property type="match status" value="1"/>
</dbReference>
<feature type="modified residue" description="4-aspartylphosphate" evidence="14">
    <location>
        <position position="468"/>
    </location>
</feature>
<dbReference type="Proteomes" id="UP000562254">
    <property type="component" value="Unassembled WGS sequence"/>
</dbReference>
<dbReference type="SMART" id="SM00086">
    <property type="entry name" value="PAC"/>
    <property type="match status" value="1"/>
</dbReference>
<keyword evidence="6" id="KW-0808">Transferase</keyword>
<evidence type="ECO:0000259" key="19">
    <source>
        <dbReference type="PROSITE" id="PS50113"/>
    </source>
</evidence>
<keyword evidence="21" id="KW-1185">Reference proteome</keyword>
<keyword evidence="13" id="KW-0472">Membrane</keyword>
<dbReference type="Pfam" id="PF01627">
    <property type="entry name" value="Hpt"/>
    <property type="match status" value="1"/>
</dbReference>
<dbReference type="SMART" id="SM00388">
    <property type="entry name" value="HisKA"/>
    <property type="match status" value="1"/>
</dbReference>
<evidence type="ECO:0000256" key="9">
    <source>
        <dbReference type="ARBA" id="ARBA00022777"/>
    </source>
</evidence>
<keyword evidence="8" id="KW-0547">Nucleotide-binding</keyword>
<evidence type="ECO:0000256" key="15">
    <source>
        <dbReference type="SAM" id="MobiDB-lite"/>
    </source>
</evidence>
<evidence type="ECO:0000313" key="20">
    <source>
        <dbReference type="EMBL" id="MBB5690550.1"/>
    </source>
</evidence>